<keyword evidence="3" id="KW-1185">Reference proteome</keyword>
<dbReference type="InterPro" id="IPR024810">
    <property type="entry name" value="MAB21L/cGLR"/>
</dbReference>
<comment type="caution">
    <text evidence="2">The sequence shown here is derived from an EMBL/GenBank/DDBJ whole genome shotgun (WGS) entry which is preliminary data.</text>
</comment>
<comment type="similarity">
    <text evidence="1">Belongs to the mab-21 family.</text>
</comment>
<dbReference type="InterPro" id="IPR046903">
    <property type="entry name" value="Mab-21-like_nuc_Trfase"/>
</dbReference>
<dbReference type="Gene3D" id="1.10.1410.40">
    <property type="match status" value="1"/>
</dbReference>
<evidence type="ECO:0000256" key="1">
    <source>
        <dbReference type="ARBA" id="ARBA00008307"/>
    </source>
</evidence>
<organism evidence="2 3">
    <name type="scientific">Owenia fusiformis</name>
    <name type="common">Polychaete worm</name>
    <dbReference type="NCBI Taxonomy" id="6347"/>
    <lineage>
        <taxon>Eukaryota</taxon>
        <taxon>Metazoa</taxon>
        <taxon>Spiralia</taxon>
        <taxon>Lophotrochozoa</taxon>
        <taxon>Annelida</taxon>
        <taxon>Polychaeta</taxon>
        <taxon>Sedentaria</taxon>
        <taxon>Canalipalpata</taxon>
        <taxon>Sabellida</taxon>
        <taxon>Oweniida</taxon>
        <taxon>Oweniidae</taxon>
        <taxon>Owenia</taxon>
    </lineage>
</organism>
<protein>
    <submittedName>
        <fullName evidence="2">Uncharacterized protein</fullName>
    </submittedName>
</protein>
<evidence type="ECO:0000313" key="3">
    <source>
        <dbReference type="Proteomes" id="UP000749559"/>
    </source>
</evidence>
<dbReference type="InterPro" id="IPR046906">
    <property type="entry name" value="Mab-21_HhH/H2TH-like"/>
</dbReference>
<dbReference type="PANTHER" id="PTHR10656:SF69">
    <property type="entry name" value="MAB-21-LIKE HHH_H2TH-LIKE DOMAIN-CONTAINING PROTEIN"/>
    <property type="match status" value="1"/>
</dbReference>
<dbReference type="Pfam" id="PF03281">
    <property type="entry name" value="Mab-21"/>
    <property type="match status" value="1"/>
</dbReference>
<dbReference type="Pfam" id="PF20266">
    <property type="entry name" value="Mab-21_C"/>
    <property type="match status" value="1"/>
</dbReference>
<proteinExistence type="inferred from homology"/>
<dbReference type="Proteomes" id="UP000749559">
    <property type="component" value="Unassembled WGS sequence"/>
</dbReference>
<dbReference type="OrthoDB" id="6147354at2759"/>
<gene>
    <name evidence="2" type="ORF">OFUS_LOCUS11721</name>
</gene>
<dbReference type="PANTHER" id="PTHR10656">
    <property type="entry name" value="CELL FATE DETERMINING PROTEIN MAB21-RELATED"/>
    <property type="match status" value="1"/>
</dbReference>
<dbReference type="AlphaFoldDB" id="A0A8J1Y2D4"/>
<dbReference type="SMART" id="SM01265">
    <property type="entry name" value="Mab-21"/>
    <property type="match status" value="1"/>
</dbReference>
<reference evidence="2" key="1">
    <citation type="submission" date="2022-03" db="EMBL/GenBank/DDBJ databases">
        <authorList>
            <person name="Martin C."/>
        </authorList>
    </citation>
    <scope>NUCLEOTIDE SEQUENCE</scope>
</reference>
<name>A0A8J1Y2D4_OWEFU</name>
<sequence length="531" mass="62286">MDKLNIVMNSIIFTQDINNSTKTEDVFGDKLHNFVKQDQGKVIFSGSLAEGIAFMQDEPLDIEINYDGLNRRRTFDMDIMYEDMTYVVLDDIMIGKPKESFRDIGLVPLFFRQKSQENLMIVYINMAVSQKIFFKITNGKMKFDGQKLIEFQKLEPFDFTRSTENLMAVPKNSHYYLAKFLEKLSVIPEKCFCHFEHGHNRYGDLCRCCKNNSDVKFSENDITTRCWTDQRRIHGPAVNEAVFIENNLETNKSKNAHGLYTTLGKASVYIDHVPAISVYLWPVDGLEFFFRKTSSGWPCKKLLQKIVSSGCHVVPRGSLPVPETKFKMYLSMFHRASGCVEWSWSFSVAEKQLVWSLNRTQIRCFLFLKYLYKYSEKCYSVMKDLEYKDALESFHMKCTMFWLCEEVEQSEWMRENEAKCFMKLIDKLLGYLKNGVLPHYFIQEHNVLHDMSAVGREINIKALTSIKESTCAVLCYAFHHRYTDMLYQQWPHLWISLRDNVLKTVLNKSSTICEDRPVRHFFPRGVRFLAY</sequence>
<evidence type="ECO:0000313" key="2">
    <source>
        <dbReference type="EMBL" id="CAH1785703.1"/>
    </source>
</evidence>
<accession>A0A8J1Y2D4</accession>
<dbReference type="EMBL" id="CAIIXF020000006">
    <property type="protein sequence ID" value="CAH1785703.1"/>
    <property type="molecule type" value="Genomic_DNA"/>
</dbReference>